<dbReference type="AlphaFoldDB" id="A0A0M9A3E1"/>
<dbReference type="EMBL" id="KQ435750">
    <property type="protein sequence ID" value="KOX76397.1"/>
    <property type="molecule type" value="Genomic_DNA"/>
</dbReference>
<protein>
    <submittedName>
        <fullName evidence="1">Uncharacterized protein</fullName>
    </submittedName>
</protein>
<dbReference type="Proteomes" id="UP000053105">
    <property type="component" value="Unassembled WGS sequence"/>
</dbReference>
<proteinExistence type="predicted"/>
<sequence length="159" mass="18291">MCYENISDFDKDNGDKLFAVKTKDLQSKEARGFVDHSRNRKISLDISKKELIFIGLLINGNSIDNCKFGDKSNVHNCHFLKIINSIDNCKFGDKNNCKFGDKSNVRNCHFLKIINSIDNCKFGDKSNVRNCHFLLRFQFIERFISIVQTMGMLIARTIA</sequence>
<organism evidence="1 2">
    <name type="scientific">Melipona quadrifasciata</name>
    <dbReference type="NCBI Taxonomy" id="166423"/>
    <lineage>
        <taxon>Eukaryota</taxon>
        <taxon>Metazoa</taxon>
        <taxon>Ecdysozoa</taxon>
        <taxon>Arthropoda</taxon>
        <taxon>Hexapoda</taxon>
        <taxon>Insecta</taxon>
        <taxon>Pterygota</taxon>
        <taxon>Neoptera</taxon>
        <taxon>Endopterygota</taxon>
        <taxon>Hymenoptera</taxon>
        <taxon>Apocrita</taxon>
        <taxon>Aculeata</taxon>
        <taxon>Apoidea</taxon>
        <taxon>Anthophila</taxon>
        <taxon>Apidae</taxon>
        <taxon>Melipona</taxon>
    </lineage>
</organism>
<dbReference type="Gene3D" id="4.10.1000.40">
    <property type="match status" value="1"/>
</dbReference>
<accession>A0A0M9A3E1</accession>
<name>A0A0M9A3E1_9HYME</name>
<evidence type="ECO:0000313" key="1">
    <source>
        <dbReference type="EMBL" id="KOX76397.1"/>
    </source>
</evidence>
<evidence type="ECO:0000313" key="2">
    <source>
        <dbReference type="Proteomes" id="UP000053105"/>
    </source>
</evidence>
<gene>
    <name evidence="1" type="ORF">WN51_11728</name>
</gene>
<reference evidence="1 2" key="1">
    <citation type="submission" date="2015-07" db="EMBL/GenBank/DDBJ databases">
        <title>The genome of Melipona quadrifasciata.</title>
        <authorList>
            <person name="Pan H."/>
            <person name="Kapheim K."/>
        </authorList>
    </citation>
    <scope>NUCLEOTIDE SEQUENCE [LARGE SCALE GENOMIC DNA]</scope>
    <source>
        <strain evidence="1">0111107301</strain>
        <tissue evidence="1">Whole body</tissue>
    </source>
</reference>
<keyword evidence="2" id="KW-1185">Reference proteome</keyword>